<protein>
    <submittedName>
        <fullName evidence="11">Endothelin-converting enzyme Metallo peptidase. MEROPS family M13</fullName>
    </submittedName>
</protein>
<feature type="chain" id="PRO_5011694039" evidence="8">
    <location>
        <begin position="21"/>
        <end position="674"/>
    </location>
</feature>
<gene>
    <name evidence="11" type="ORF">SAMN05421771_2903</name>
</gene>
<keyword evidence="7" id="KW-0482">Metalloprotease</keyword>
<dbReference type="Pfam" id="PF01431">
    <property type="entry name" value="Peptidase_M13"/>
    <property type="match status" value="1"/>
</dbReference>
<keyword evidence="8" id="KW-0732">Signal</keyword>
<keyword evidence="3" id="KW-0645">Protease</keyword>
<evidence type="ECO:0000256" key="1">
    <source>
        <dbReference type="ARBA" id="ARBA00001947"/>
    </source>
</evidence>
<dbReference type="STRING" id="474950.SAMN05421771_2903"/>
<proteinExistence type="inferred from homology"/>
<dbReference type="InterPro" id="IPR042089">
    <property type="entry name" value="Peptidase_M13_dom_2"/>
</dbReference>
<reference evidence="11 12" key="1">
    <citation type="submission" date="2016-10" db="EMBL/GenBank/DDBJ databases">
        <authorList>
            <person name="de Groot N.N."/>
        </authorList>
    </citation>
    <scope>NUCLEOTIDE SEQUENCE [LARGE SCALE GENOMIC DNA]</scope>
    <source>
        <strain evidence="11 12">DSM 21001</strain>
    </source>
</reference>
<dbReference type="Gene3D" id="3.40.390.10">
    <property type="entry name" value="Collagenase (Catalytic Domain)"/>
    <property type="match status" value="1"/>
</dbReference>
<evidence type="ECO:0000313" key="11">
    <source>
        <dbReference type="EMBL" id="SFS16376.1"/>
    </source>
</evidence>
<name>A0A1I6MKX9_9BACT</name>
<keyword evidence="4" id="KW-0479">Metal-binding</keyword>
<feature type="domain" description="Peptidase M13 C-terminal" evidence="9">
    <location>
        <begin position="469"/>
        <end position="671"/>
    </location>
</feature>
<organism evidence="11 12">
    <name type="scientific">Granulicella pectinivorans</name>
    <dbReference type="NCBI Taxonomy" id="474950"/>
    <lineage>
        <taxon>Bacteria</taxon>
        <taxon>Pseudomonadati</taxon>
        <taxon>Acidobacteriota</taxon>
        <taxon>Terriglobia</taxon>
        <taxon>Terriglobales</taxon>
        <taxon>Acidobacteriaceae</taxon>
        <taxon>Granulicella</taxon>
    </lineage>
</organism>
<evidence type="ECO:0000256" key="7">
    <source>
        <dbReference type="ARBA" id="ARBA00023049"/>
    </source>
</evidence>
<evidence type="ECO:0000256" key="8">
    <source>
        <dbReference type="SAM" id="SignalP"/>
    </source>
</evidence>
<evidence type="ECO:0000256" key="4">
    <source>
        <dbReference type="ARBA" id="ARBA00022723"/>
    </source>
</evidence>
<dbReference type="SUPFAM" id="SSF55486">
    <property type="entry name" value="Metalloproteases ('zincins'), catalytic domain"/>
    <property type="match status" value="1"/>
</dbReference>
<dbReference type="GO" id="GO:0004222">
    <property type="term" value="F:metalloendopeptidase activity"/>
    <property type="evidence" value="ECO:0007669"/>
    <property type="project" value="InterPro"/>
</dbReference>
<comment type="similarity">
    <text evidence="2">Belongs to the peptidase M13 family.</text>
</comment>
<evidence type="ECO:0000259" key="10">
    <source>
        <dbReference type="Pfam" id="PF05649"/>
    </source>
</evidence>
<dbReference type="GO" id="GO:0016485">
    <property type="term" value="P:protein processing"/>
    <property type="evidence" value="ECO:0007669"/>
    <property type="project" value="TreeGrafter"/>
</dbReference>
<dbReference type="InterPro" id="IPR000718">
    <property type="entry name" value="Peptidase_M13"/>
</dbReference>
<dbReference type="PANTHER" id="PTHR11733:SF167">
    <property type="entry name" value="FI17812P1-RELATED"/>
    <property type="match status" value="1"/>
</dbReference>
<evidence type="ECO:0000256" key="5">
    <source>
        <dbReference type="ARBA" id="ARBA00022801"/>
    </source>
</evidence>
<dbReference type="InterPro" id="IPR008753">
    <property type="entry name" value="Peptidase_M13_N"/>
</dbReference>
<keyword evidence="5" id="KW-0378">Hydrolase</keyword>
<comment type="cofactor">
    <cofactor evidence="1">
        <name>Zn(2+)</name>
        <dbReference type="ChEBI" id="CHEBI:29105"/>
    </cofactor>
</comment>
<evidence type="ECO:0000259" key="9">
    <source>
        <dbReference type="Pfam" id="PF01431"/>
    </source>
</evidence>
<keyword evidence="12" id="KW-1185">Reference proteome</keyword>
<dbReference type="EMBL" id="FOZL01000001">
    <property type="protein sequence ID" value="SFS16376.1"/>
    <property type="molecule type" value="Genomic_DNA"/>
</dbReference>
<accession>A0A1I6MKX9</accession>
<dbReference type="PROSITE" id="PS51885">
    <property type="entry name" value="NEPRILYSIN"/>
    <property type="match status" value="1"/>
</dbReference>
<dbReference type="PRINTS" id="PR00786">
    <property type="entry name" value="NEPRILYSIN"/>
</dbReference>
<dbReference type="Gene3D" id="1.10.1380.10">
    <property type="entry name" value="Neutral endopeptidase , domain2"/>
    <property type="match status" value="1"/>
</dbReference>
<feature type="domain" description="Peptidase M13 N-terminal" evidence="10">
    <location>
        <begin position="37"/>
        <end position="417"/>
    </location>
</feature>
<dbReference type="CDD" id="cd08662">
    <property type="entry name" value="M13"/>
    <property type="match status" value="1"/>
</dbReference>
<dbReference type="GO" id="GO:0046872">
    <property type="term" value="F:metal ion binding"/>
    <property type="evidence" value="ECO:0007669"/>
    <property type="project" value="UniProtKB-KW"/>
</dbReference>
<dbReference type="Proteomes" id="UP000199024">
    <property type="component" value="Unassembled WGS sequence"/>
</dbReference>
<keyword evidence="6" id="KW-0862">Zinc</keyword>
<dbReference type="InterPro" id="IPR018497">
    <property type="entry name" value="Peptidase_M13_C"/>
</dbReference>
<sequence length="674" mass="74366">MRIFSTLCLALITVTAVSQAPMRGVAAENIDRSANACSDFDAYANGAWRAAHPMPAIQTVWAVRTVTQDETRARLRVIAEEDAAKASTLAKGSPGRLTGDFYGACMDQGKVNALGLKPVEGELKRIDGIKDAKGLSAEIIRLQEMAIDAPVRLQSTQDLHDPKQVIAELNLGGLGLPDRDYYLREEPRFKDARDKYLEYMSTIFTLAGAKDVDAASAVAAVMKIETALAQARLSRVALRDPKVQDNPMTFASLKALAPHFDWDAEFKLLGVTTTGHMNVSQPKQVAAFDTLIGETSIGNWKLYLRWQLLNVSARYLSTPFEEARFGFYDTTLTGAKEQRPRWQRCVIATDGNLGEALGHEYVDRYLPPEAKARARTMAVNIVNELKISIESRDWMTAPTKAKALEKVDALTIKVGYPDKWKDYSGVSVEHGAYLENVMSARRYAVRDDLGQIGKPVDHGRWGMTPPTMNAYYDPSMNEVVVPAGYLQPPGFDPQGLDAINYGAVGVSIGHEISHGVDDEGAQFAADGRLEKWWTDADYKQFEARTGCTTKQYDGYFVEPGLHLQGKLVTGEALGDLGGVNLAFRAYERSRVGKGPEPTVDGFTPEQQFFLAEGQWRGALARPEWLRVSTSTDPHPPGKFRVLGPLSNMPEFERAFSCKAGDAMVRPESERCVLW</sequence>
<evidence type="ECO:0000256" key="2">
    <source>
        <dbReference type="ARBA" id="ARBA00007357"/>
    </source>
</evidence>
<dbReference type="AlphaFoldDB" id="A0A1I6MKX9"/>
<dbReference type="InterPro" id="IPR024079">
    <property type="entry name" value="MetalloPept_cat_dom_sf"/>
</dbReference>
<dbReference type="GO" id="GO:0005886">
    <property type="term" value="C:plasma membrane"/>
    <property type="evidence" value="ECO:0007669"/>
    <property type="project" value="TreeGrafter"/>
</dbReference>
<evidence type="ECO:0000313" key="12">
    <source>
        <dbReference type="Proteomes" id="UP000199024"/>
    </source>
</evidence>
<dbReference type="PANTHER" id="PTHR11733">
    <property type="entry name" value="ZINC METALLOPROTEASE FAMILY M13 NEPRILYSIN-RELATED"/>
    <property type="match status" value="1"/>
</dbReference>
<evidence type="ECO:0000256" key="3">
    <source>
        <dbReference type="ARBA" id="ARBA00022670"/>
    </source>
</evidence>
<evidence type="ECO:0000256" key="6">
    <source>
        <dbReference type="ARBA" id="ARBA00022833"/>
    </source>
</evidence>
<feature type="signal peptide" evidence="8">
    <location>
        <begin position="1"/>
        <end position="20"/>
    </location>
</feature>
<dbReference type="Pfam" id="PF05649">
    <property type="entry name" value="Peptidase_M13_N"/>
    <property type="match status" value="1"/>
</dbReference>